<evidence type="ECO:0000313" key="2">
    <source>
        <dbReference type="EMBL" id="MBC3767096.1"/>
    </source>
</evidence>
<dbReference type="PANTHER" id="PTHR43138">
    <property type="entry name" value="ACETYLTRANSFERASE, GNAT FAMILY"/>
    <property type="match status" value="1"/>
</dbReference>
<protein>
    <submittedName>
        <fullName evidence="2">GNAT family N-acetyltransferase</fullName>
    </submittedName>
</protein>
<dbReference type="Proteomes" id="UP000601768">
    <property type="component" value="Unassembled WGS sequence"/>
</dbReference>
<accession>A0A8J6IX65</accession>
<sequence length="164" mass="18620">MTFSIRPYHPQDWPPLWRLLQPVFAAGETYAFATDISEQQAKKVWVEMPEYCWVVEDANHNLVGTYYLRTNHPGPGSHVCNCGYIVSPEARGRGLASQMCEHSQQHALSLGYRAMQFNFVVSSNQGAIRIWKKHGFDIVGTIPNAYNSKSLGFVDAYVMFKTLM</sequence>
<dbReference type="EMBL" id="JACNEP010000013">
    <property type="protein sequence ID" value="MBC3767096.1"/>
    <property type="molecule type" value="Genomic_DNA"/>
</dbReference>
<dbReference type="InterPro" id="IPR000182">
    <property type="entry name" value="GNAT_dom"/>
</dbReference>
<gene>
    <name evidence="2" type="ORF">H8B19_14515</name>
</gene>
<feature type="domain" description="N-acetyltransferase" evidence="1">
    <location>
        <begin position="3"/>
        <end position="164"/>
    </location>
</feature>
<name>A0A8J6IX65_9ALTE</name>
<dbReference type="CDD" id="cd04301">
    <property type="entry name" value="NAT_SF"/>
    <property type="match status" value="1"/>
</dbReference>
<dbReference type="InterPro" id="IPR016181">
    <property type="entry name" value="Acyl_CoA_acyltransferase"/>
</dbReference>
<evidence type="ECO:0000259" key="1">
    <source>
        <dbReference type="PROSITE" id="PS51186"/>
    </source>
</evidence>
<comment type="caution">
    <text evidence="2">The sequence shown here is derived from an EMBL/GenBank/DDBJ whole genome shotgun (WGS) entry which is preliminary data.</text>
</comment>
<dbReference type="PROSITE" id="PS51186">
    <property type="entry name" value="GNAT"/>
    <property type="match status" value="1"/>
</dbReference>
<evidence type="ECO:0000313" key="3">
    <source>
        <dbReference type="Proteomes" id="UP000601768"/>
    </source>
</evidence>
<dbReference type="Pfam" id="PF00583">
    <property type="entry name" value="Acetyltransf_1"/>
    <property type="match status" value="1"/>
</dbReference>
<reference evidence="2" key="1">
    <citation type="journal article" date="2018" name="Int. J. Syst. Evol. Microbiol.">
        <title>Neptunicella marina gen. nov., sp. nov., isolated from surface seawater.</title>
        <authorList>
            <person name="Liu X."/>
            <person name="Lai Q."/>
            <person name="Du Y."/>
            <person name="Zhang X."/>
            <person name="Liu Z."/>
            <person name="Sun F."/>
            <person name="Shao Z."/>
        </authorList>
    </citation>
    <scope>NUCLEOTIDE SEQUENCE</scope>
    <source>
        <strain evidence="2">S27-2</strain>
    </source>
</reference>
<dbReference type="GO" id="GO:0016747">
    <property type="term" value="F:acyltransferase activity, transferring groups other than amino-acyl groups"/>
    <property type="evidence" value="ECO:0007669"/>
    <property type="project" value="InterPro"/>
</dbReference>
<dbReference type="SUPFAM" id="SSF55729">
    <property type="entry name" value="Acyl-CoA N-acyltransferases (Nat)"/>
    <property type="match status" value="1"/>
</dbReference>
<dbReference type="Gene3D" id="3.40.630.30">
    <property type="match status" value="1"/>
</dbReference>
<proteinExistence type="predicted"/>
<dbReference type="RefSeq" id="WP_186507611.1">
    <property type="nucleotide sequence ID" value="NZ_JACNEP010000013.1"/>
</dbReference>
<reference evidence="2" key="2">
    <citation type="submission" date="2020-08" db="EMBL/GenBank/DDBJ databases">
        <authorList>
            <person name="Lai Q."/>
        </authorList>
    </citation>
    <scope>NUCLEOTIDE SEQUENCE</scope>
    <source>
        <strain evidence="2">S27-2</strain>
    </source>
</reference>
<organism evidence="2 3">
    <name type="scientific">Neptunicella marina</name>
    <dbReference type="NCBI Taxonomy" id="2125989"/>
    <lineage>
        <taxon>Bacteria</taxon>
        <taxon>Pseudomonadati</taxon>
        <taxon>Pseudomonadota</taxon>
        <taxon>Gammaproteobacteria</taxon>
        <taxon>Alteromonadales</taxon>
        <taxon>Alteromonadaceae</taxon>
        <taxon>Neptunicella</taxon>
    </lineage>
</organism>
<dbReference type="PANTHER" id="PTHR43138:SF1">
    <property type="entry name" value="N-ACETYLTRANSFERASE ACA1"/>
    <property type="match status" value="1"/>
</dbReference>
<keyword evidence="3" id="KW-1185">Reference proteome</keyword>
<dbReference type="AlphaFoldDB" id="A0A8J6IX65"/>
<dbReference type="InterPro" id="IPR052742">
    <property type="entry name" value="Mito_N-acetyltransferase"/>
</dbReference>